<evidence type="ECO:0000259" key="3">
    <source>
        <dbReference type="Pfam" id="PF16344"/>
    </source>
</evidence>
<dbReference type="Gene3D" id="3.55.50.30">
    <property type="match status" value="1"/>
</dbReference>
<dbReference type="PANTHER" id="PTHR30273:SF2">
    <property type="entry name" value="PROTEIN FECR"/>
    <property type="match status" value="1"/>
</dbReference>
<dbReference type="Proteomes" id="UP000199532">
    <property type="component" value="Unassembled WGS sequence"/>
</dbReference>
<dbReference type="RefSeq" id="WP_090334546.1">
    <property type="nucleotide sequence ID" value="NZ_FNXY01000002.1"/>
</dbReference>
<reference evidence="4 5" key="1">
    <citation type="submission" date="2016-10" db="EMBL/GenBank/DDBJ databases">
        <authorList>
            <person name="de Groot N.N."/>
        </authorList>
    </citation>
    <scope>NUCLEOTIDE SEQUENCE [LARGE SCALE GENOMIC DNA]</scope>
    <source>
        <strain evidence="4 5">DSM 19938</strain>
    </source>
</reference>
<dbReference type="EMBL" id="FNXY01000002">
    <property type="protein sequence ID" value="SEI62192.1"/>
    <property type="molecule type" value="Genomic_DNA"/>
</dbReference>
<accession>A0A1H6SFI2</accession>
<evidence type="ECO:0000256" key="1">
    <source>
        <dbReference type="SAM" id="Phobius"/>
    </source>
</evidence>
<dbReference type="Pfam" id="PF16344">
    <property type="entry name" value="FecR_C"/>
    <property type="match status" value="1"/>
</dbReference>
<feature type="domain" description="Protein FecR C-terminal" evidence="3">
    <location>
        <begin position="258"/>
        <end position="324"/>
    </location>
</feature>
<dbReference type="InterPro" id="IPR006860">
    <property type="entry name" value="FecR"/>
</dbReference>
<dbReference type="Pfam" id="PF04773">
    <property type="entry name" value="FecR"/>
    <property type="match status" value="1"/>
</dbReference>
<keyword evidence="1" id="KW-0472">Membrane</keyword>
<sequence length="326" mass="37561">MRKETNDMDDLLVKYLLNEANRQERKTVEVWVASHAVNRTYFENFKTIWDRSIHLAAHSEVDEDLAWIRFKDRMLQTDIAVIPLKTNPLFKYLRIAAALVLMTGGSWFTYLIAVKNNFSKQISVHSGKKTLVDTLPDGSVITMNKNATIRYAENFTAGGTREVKLKGEAFFQVTPDKSKPFFIEANDVIVRVVGTSFNVKSSLEKTEVIVETGLVEVTKKEQRVKIKPMEKVTVWKDVPELTPQRNEDQFYKYYRTDKLVCEDTPLWKLAGVLNDAYQQRIVVSAERRDLPINTTFENKSLDEILMIISETFNITVVRNDGQIILK</sequence>
<gene>
    <name evidence="4" type="ORF">SAMN04487995_1701</name>
</gene>
<dbReference type="InterPro" id="IPR012373">
    <property type="entry name" value="Ferrdict_sens_TM"/>
</dbReference>
<proteinExistence type="predicted"/>
<keyword evidence="1" id="KW-1133">Transmembrane helix</keyword>
<dbReference type="OrthoDB" id="1452822at2"/>
<dbReference type="Gene3D" id="2.60.120.1440">
    <property type="match status" value="1"/>
</dbReference>
<feature type="transmembrane region" description="Helical" evidence="1">
    <location>
        <begin position="92"/>
        <end position="113"/>
    </location>
</feature>
<dbReference type="PIRSF" id="PIRSF018266">
    <property type="entry name" value="FecR"/>
    <property type="match status" value="1"/>
</dbReference>
<dbReference type="GO" id="GO:0016989">
    <property type="term" value="F:sigma factor antagonist activity"/>
    <property type="evidence" value="ECO:0007669"/>
    <property type="project" value="TreeGrafter"/>
</dbReference>
<organism evidence="4 5">
    <name type="scientific">Dyadobacter koreensis</name>
    <dbReference type="NCBI Taxonomy" id="408657"/>
    <lineage>
        <taxon>Bacteria</taxon>
        <taxon>Pseudomonadati</taxon>
        <taxon>Bacteroidota</taxon>
        <taxon>Cytophagia</taxon>
        <taxon>Cytophagales</taxon>
        <taxon>Spirosomataceae</taxon>
        <taxon>Dyadobacter</taxon>
    </lineage>
</organism>
<dbReference type="PANTHER" id="PTHR30273">
    <property type="entry name" value="PERIPLASMIC SIGNAL SENSOR AND SIGMA FACTOR ACTIVATOR FECR-RELATED"/>
    <property type="match status" value="1"/>
</dbReference>
<feature type="domain" description="FecR protein" evidence="2">
    <location>
        <begin position="134"/>
        <end position="216"/>
    </location>
</feature>
<dbReference type="AlphaFoldDB" id="A0A1H6SFI2"/>
<protein>
    <submittedName>
        <fullName evidence="4">FecR family protein</fullName>
    </submittedName>
</protein>
<evidence type="ECO:0000313" key="4">
    <source>
        <dbReference type="EMBL" id="SEI62192.1"/>
    </source>
</evidence>
<evidence type="ECO:0000313" key="5">
    <source>
        <dbReference type="Proteomes" id="UP000199532"/>
    </source>
</evidence>
<keyword evidence="1" id="KW-0812">Transmembrane</keyword>
<dbReference type="InterPro" id="IPR032508">
    <property type="entry name" value="FecR_C"/>
</dbReference>
<dbReference type="STRING" id="408657.SAMN04487995_1701"/>
<keyword evidence="5" id="KW-1185">Reference proteome</keyword>
<evidence type="ECO:0000259" key="2">
    <source>
        <dbReference type="Pfam" id="PF04773"/>
    </source>
</evidence>
<name>A0A1H6SFI2_9BACT</name>